<dbReference type="Proteomes" id="UP000240987">
    <property type="component" value="Unassembled WGS sequence"/>
</dbReference>
<evidence type="ECO:0000256" key="1">
    <source>
        <dbReference type="SAM" id="SignalP"/>
    </source>
</evidence>
<dbReference type="AlphaFoldDB" id="A0A2T3J7Q5"/>
<comment type="caution">
    <text evidence="2">The sequence shown here is derived from an EMBL/GenBank/DDBJ whole genome shotgun (WGS) entry which is preliminary data.</text>
</comment>
<protein>
    <submittedName>
        <fullName evidence="2">Uncharacterized protein</fullName>
    </submittedName>
</protein>
<dbReference type="RefSeq" id="WP_107245337.1">
    <property type="nucleotide sequence ID" value="NZ_PYMJ01000042.1"/>
</dbReference>
<name>A0A2T3J7Q5_9GAMM</name>
<proteinExistence type="predicted"/>
<feature type="chain" id="PRO_5015591958" evidence="1">
    <location>
        <begin position="22"/>
        <end position="132"/>
    </location>
</feature>
<evidence type="ECO:0000313" key="2">
    <source>
        <dbReference type="EMBL" id="PSU44788.1"/>
    </source>
</evidence>
<dbReference type="EMBL" id="PYMJ01000042">
    <property type="protein sequence ID" value="PSU44788.1"/>
    <property type="molecule type" value="Genomic_DNA"/>
</dbReference>
<gene>
    <name evidence="2" type="ORF">C9J12_25665</name>
</gene>
<feature type="signal peptide" evidence="1">
    <location>
        <begin position="1"/>
        <end position="21"/>
    </location>
</feature>
<evidence type="ECO:0000313" key="3">
    <source>
        <dbReference type="Proteomes" id="UP000240987"/>
    </source>
</evidence>
<accession>A0A2T3J7Q5</accession>
<reference evidence="2 3" key="1">
    <citation type="submission" date="2018-01" db="EMBL/GenBank/DDBJ databases">
        <title>Whole genome sequencing of Histamine producing bacteria.</title>
        <authorList>
            <person name="Butler K."/>
        </authorList>
    </citation>
    <scope>NUCLEOTIDE SEQUENCE [LARGE SCALE GENOMIC DNA]</scope>
    <source>
        <strain evidence="2 3">JCM 12947</strain>
    </source>
</reference>
<keyword evidence="1" id="KW-0732">Signal</keyword>
<sequence>MKKVKHVIYFAMLMAFTPSHAQMTAAQAMQESRDSISPPSYYNDANNTAWNNTLPREAVSGSATVTTYSVRNGTKKLKPTSSHICTSSRAYGYYHRGLKGIDVSVYQSGGYWYLKAASPNSDNIGNATCWNK</sequence>
<organism evidence="2 3">
    <name type="scientific">Photobacterium frigidiphilum</name>
    <dbReference type="NCBI Taxonomy" id="264736"/>
    <lineage>
        <taxon>Bacteria</taxon>
        <taxon>Pseudomonadati</taxon>
        <taxon>Pseudomonadota</taxon>
        <taxon>Gammaproteobacteria</taxon>
        <taxon>Vibrionales</taxon>
        <taxon>Vibrionaceae</taxon>
        <taxon>Photobacterium</taxon>
    </lineage>
</organism>
<keyword evidence="3" id="KW-1185">Reference proteome</keyword>